<dbReference type="PANTHER" id="PTHR43547:SF2">
    <property type="entry name" value="HYBRID SIGNAL TRANSDUCTION HISTIDINE KINASE C"/>
    <property type="match status" value="1"/>
</dbReference>
<name>A0A7M2X1V8_9BACT</name>
<evidence type="ECO:0000256" key="7">
    <source>
        <dbReference type="SAM" id="MobiDB-lite"/>
    </source>
</evidence>
<dbReference type="FunFam" id="3.40.50.2300:FF:000001">
    <property type="entry name" value="DNA-binding response regulator PhoB"/>
    <property type="match status" value="1"/>
</dbReference>
<dbReference type="GO" id="GO:0000155">
    <property type="term" value="F:phosphorelay sensor kinase activity"/>
    <property type="evidence" value="ECO:0007669"/>
    <property type="project" value="TreeGrafter"/>
</dbReference>
<organism evidence="9 10">
    <name type="scientific">Humisphaera borealis</name>
    <dbReference type="NCBI Taxonomy" id="2807512"/>
    <lineage>
        <taxon>Bacteria</taxon>
        <taxon>Pseudomonadati</taxon>
        <taxon>Planctomycetota</taxon>
        <taxon>Phycisphaerae</taxon>
        <taxon>Tepidisphaerales</taxon>
        <taxon>Tepidisphaeraceae</taxon>
        <taxon>Humisphaera</taxon>
    </lineage>
</organism>
<dbReference type="SUPFAM" id="SSF52172">
    <property type="entry name" value="CheY-like"/>
    <property type="match status" value="1"/>
</dbReference>
<dbReference type="Gene3D" id="3.40.50.2300">
    <property type="match status" value="1"/>
</dbReference>
<keyword evidence="3" id="KW-0805">Transcription regulation</keyword>
<dbReference type="EMBL" id="CP063458">
    <property type="protein sequence ID" value="QOV91665.1"/>
    <property type="molecule type" value="Genomic_DNA"/>
</dbReference>
<dbReference type="Pfam" id="PF13581">
    <property type="entry name" value="HATPase_c_2"/>
    <property type="match status" value="1"/>
</dbReference>
<accession>A0A7M2X1V8</accession>
<keyword evidence="5" id="KW-0804">Transcription</keyword>
<evidence type="ECO:0000313" key="10">
    <source>
        <dbReference type="Proteomes" id="UP000593765"/>
    </source>
</evidence>
<feature type="compositionally biased region" description="Polar residues" evidence="7">
    <location>
        <begin position="1"/>
        <end position="16"/>
    </location>
</feature>
<reference evidence="9 10" key="1">
    <citation type="submission" date="2020-10" db="EMBL/GenBank/DDBJ databases">
        <title>Wide distribution of Phycisphaera-like planctomycetes from WD2101 soil group in peatlands and genome analysis of the first cultivated representative.</title>
        <authorList>
            <person name="Dedysh S.N."/>
            <person name="Beletsky A.V."/>
            <person name="Ivanova A."/>
            <person name="Kulichevskaya I.S."/>
            <person name="Suzina N.E."/>
            <person name="Philippov D.A."/>
            <person name="Rakitin A.L."/>
            <person name="Mardanov A.V."/>
            <person name="Ravin N.V."/>
        </authorList>
    </citation>
    <scope>NUCLEOTIDE SEQUENCE [LARGE SCALE GENOMIC DNA]</scope>
    <source>
        <strain evidence="9 10">M1803</strain>
    </source>
</reference>
<sequence length="296" mass="33435">MAQVVSQANPSSSTKSRQMKKGDRILVVEDDVDLGGLLCDLLRTEGYDAFRVDDGDQAVERVADSPPDAIVLDVMLPGMDGFEVCQRLKFRRDTNLIPILMLTALDDDKARGKGLRVGADRYLTKPFEPDALLSEIRHTLEHRRKLQDGNVRTAIQFQMHSDGRLREELNDMLSELFMQTPLSEEDVGRIRYAVLEMVQNAVEWGNRNRKDLEVSVSYEVTKDFVKFVITDQGEGFNPDNIPHAANEEDPVQHMSIREKLGLRDGGFGILISKGMVDEFKYNDAGNQVTLIKYFGK</sequence>
<dbReference type="SUPFAM" id="SSF55874">
    <property type="entry name" value="ATPase domain of HSP90 chaperone/DNA topoisomerase II/histidine kinase"/>
    <property type="match status" value="1"/>
</dbReference>
<dbReference type="PANTHER" id="PTHR43547">
    <property type="entry name" value="TWO-COMPONENT HISTIDINE KINASE"/>
    <property type="match status" value="1"/>
</dbReference>
<keyword evidence="2" id="KW-0902">Two-component regulatory system</keyword>
<dbReference type="InterPro" id="IPR011006">
    <property type="entry name" value="CheY-like_superfamily"/>
</dbReference>
<dbReference type="InterPro" id="IPR003594">
    <property type="entry name" value="HATPase_dom"/>
</dbReference>
<evidence type="ECO:0000256" key="6">
    <source>
        <dbReference type="PROSITE-ProRule" id="PRU00169"/>
    </source>
</evidence>
<dbReference type="Pfam" id="PF00072">
    <property type="entry name" value="Response_reg"/>
    <property type="match status" value="1"/>
</dbReference>
<dbReference type="GO" id="GO:0003677">
    <property type="term" value="F:DNA binding"/>
    <property type="evidence" value="ECO:0007669"/>
    <property type="project" value="UniProtKB-KW"/>
</dbReference>
<evidence type="ECO:0000256" key="3">
    <source>
        <dbReference type="ARBA" id="ARBA00023015"/>
    </source>
</evidence>
<proteinExistence type="predicted"/>
<dbReference type="PROSITE" id="PS50110">
    <property type="entry name" value="RESPONSE_REGULATORY"/>
    <property type="match status" value="1"/>
</dbReference>
<gene>
    <name evidence="9" type="ORF">IPV69_09995</name>
</gene>
<evidence type="ECO:0000256" key="1">
    <source>
        <dbReference type="ARBA" id="ARBA00022553"/>
    </source>
</evidence>
<keyword evidence="10" id="KW-1185">Reference proteome</keyword>
<protein>
    <submittedName>
        <fullName evidence="9">Response regulator</fullName>
    </submittedName>
</protein>
<dbReference type="Proteomes" id="UP000593765">
    <property type="component" value="Chromosome"/>
</dbReference>
<dbReference type="InterPro" id="IPR001789">
    <property type="entry name" value="Sig_transdc_resp-reg_receiver"/>
</dbReference>
<evidence type="ECO:0000313" key="9">
    <source>
        <dbReference type="EMBL" id="QOV91665.1"/>
    </source>
</evidence>
<dbReference type="KEGG" id="hbs:IPV69_09995"/>
<evidence type="ECO:0000259" key="8">
    <source>
        <dbReference type="PROSITE" id="PS50110"/>
    </source>
</evidence>
<dbReference type="InterPro" id="IPR036890">
    <property type="entry name" value="HATPase_C_sf"/>
</dbReference>
<keyword evidence="4" id="KW-0238">DNA-binding</keyword>
<dbReference type="Gene3D" id="3.30.565.10">
    <property type="entry name" value="Histidine kinase-like ATPase, C-terminal domain"/>
    <property type="match status" value="1"/>
</dbReference>
<feature type="region of interest" description="Disordered" evidence="7">
    <location>
        <begin position="1"/>
        <end position="20"/>
    </location>
</feature>
<feature type="modified residue" description="4-aspartylphosphate" evidence="6">
    <location>
        <position position="73"/>
    </location>
</feature>
<evidence type="ECO:0000256" key="2">
    <source>
        <dbReference type="ARBA" id="ARBA00023012"/>
    </source>
</evidence>
<feature type="domain" description="Response regulatory" evidence="8">
    <location>
        <begin position="24"/>
        <end position="140"/>
    </location>
</feature>
<dbReference type="SMART" id="SM00448">
    <property type="entry name" value="REC"/>
    <property type="match status" value="1"/>
</dbReference>
<evidence type="ECO:0000256" key="5">
    <source>
        <dbReference type="ARBA" id="ARBA00023163"/>
    </source>
</evidence>
<dbReference type="CDD" id="cd16936">
    <property type="entry name" value="HATPase_RsbW-like"/>
    <property type="match status" value="1"/>
</dbReference>
<keyword evidence="1 6" id="KW-0597">Phosphoprotein</keyword>
<dbReference type="AlphaFoldDB" id="A0A7M2X1V8"/>
<evidence type="ECO:0000256" key="4">
    <source>
        <dbReference type="ARBA" id="ARBA00023125"/>
    </source>
</evidence>